<dbReference type="SUPFAM" id="SSF53335">
    <property type="entry name" value="S-adenosyl-L-methionine-dependent methyltransferases"/>
    <property type="match status" value="1"/>
</dbReference>
<evidence type="ECO:0000256" key="12">
    <source>
        <dbReference type="RuleBase" id="RU367103"/>
    </source>
</evidence>
<dbReference type="Pfam" id="PF05253">
    <property type="entry name" value="zf-U11-48K"/>
    <property type="match status" value="1"/>
</dbReference>
<evidence type="ECO:0000256" key="2">
    <source>
        <dbReference type="ARBA" id="ARBA00022603"/>
    </source>
</evidence>
<comment type="catalytic activity">
    <reaction evidence="10 12">
        <text>cytidine(4) in tRNA(Gly)(GCC) + S-adenosyl-L-methionine = 2'-O-methylcytidine(4) in tRNA(Gly)(GCC) + S-adenosyl-L-homocysteine + H(+)</text>
        <dbReference type="Rhea" id="RHEA:43192"/>
        <dbReference type="Rhea" id="RHEA-COMP:10399"/>
        <dbReference type="Rhea" id="RHEA-COMP:10400"/>
        <dbReference type="ChEBI" id="CHEBI:15378"/>
        <dbReference type="ChEBI" id="CHEBI:57856"/>
        <dbReference type="ChEBI" id="CHEBI:59789"/>
        <dbReference type="ChEBI" id="CHEBI:74495"/>
        <dbReference type="ChEBI" id="CHEBI:82748"/>
        <dbReference type="EC" id="2.1.1.225"/>
    </reaction>
</comment>
<dbReference type="GO" id="GO:0106050">
    <property type="term" value="F:tRNA 2'-O-methyltransferase activity"/>
    <property type="evidence" value="ECO:0007669"/>
    <property type="project" value="UniProtKB-UniRule"/>
</dbReference>
<evidence type="ECO:0000256" key="6">
    <source>
        <dbReference type="ARBA" id="ARBA00022723"/>
    </source>
</evidence>
<evidence type="ECO:0000256" key="4">
    <source>
        <dbReference type="ARBA" id="ARBA00022691"/>
    </source>
</evidence>
<evidence type="ECO:0000256" key="8">
    <source>
        <dbReference type="ARBA" id="ARBA00022833"/>
    </source>
</evidence>
<evidence type="ECO:0000256" key="5">
    <source>
        <dbReference type="ARBA" id="ARBA00022694"/>
    </source>
</evidence>
<proteinExistence type="inferred from homology"/>
<keyword evidence="5 12" id="KW-0819">tRNA processing</keyword>
<gene>
    <name evidence="16" type="ORF">EVOR1521_LOCUS3578</name>
</gene>
<sequence>MHFAILIPCPLCCCRWAWPEWYTKRRAQWAALPGMVDELLAAIRGYSAKWPPLQCDFVHSKKGKRCRLRAAAFCTRCKTHLDVGDRVQCPLDPSHTVERCHLERHLATACPSLRDAQFLRSQPFFRAGINRPPQRSSSLDVGSMDRDAWIARIEAVFPKAVCQALGWDPSSDVEPIVQQSLSEAAGEIGHSDKHGLQNQSLCQLASEVCGARLSEAIMVEYGCGRGALSLSLLQAHPEALSVLVDRDTRRHRVEQRREGHEVLRLRMDIADFDLGALLWEEVPDTDATSAAFARCARSAQRSRHLHVIADRLRTPPFPPRGGLLVCAKHLCGSGTDLALRSLRGTRRRPAPIEVGLCCATCCHHRCDLDTYVNPGFLSALGLTDQPQDFAEFVSAAGWAVGAVDTRLRRAGVMAKRILDYGRVAWLSARQYNSVACAPHG</sequence>
<comment type="catalytic activity">
    <reaction evidence="11 12">
        <text>adenosine(4) in tRNA(His) + S-adenosyl-L-methionine = 2'-O-methyladenosine(4) in tRNA(His) + S-adenosyl-L-homocysteine + H(+)</text>
        <dbReference type="Rhea" id="RHEA:43196"/>
        <dbReference type="Rhea" id="RHEA-COMP:10401"/>
        <dbReference type="Rhea" id="RHEA-COMP:10402"/>
        <dbReference type="ChEBI" id="CHEBI:15378"/>
        <dbReference type="ChEBI" id="CHEBI:57856"/>
        <dbReference type="ChEBI" id="CHEBI:59789"/>
        <dbReference type="ChEBI" id="CHEBI:74411"/>
        <dbReference type="ChEBI" id="CHEBI:74477"/>
        <dbReference type="EC" id="2.1.1.225"/>
    </reaction>
</comment>
<comment type="catalytic activity">
    <reaction evidence="9 12">
        <text>cytidine(4) in tRNA(Pro) + S-adenosyl-L-methionine = 2'-O-methylcytidine(4) in tRNA(Pro) + S-adenosyl-L-homocysteine + H(+)</text>
        <dbReference type="Rhea" id="RHEA:32767"/>
        <dbReference type="Rhea" id="RHEA-COMP:10397"/>
        <dbReference type="Rhea" id="RHEA-COMP:10398"/>
        <dbReference type="ChEBI" id="CHEBI:15378"/>
        <dbReference type="ChEBI" id="CHEBI:57856"/>
        <dbReference type="ChEBI" id="CHEBI:59789"/>
        <dbReference type="ChEBI" id="CHEBI:74495"/>
        <dbReference type="ChEBI" id="CHEBI:82748"/>
        <dbReference type="EC" id="2.1.1.225"/>
    </reaction>
</comment>
<evidence type="ECO:0000256" key="9">
    <source>
        <dbReference type="ARBA" id="ARBA00048165"/>
    </source>
</evidence>
<feature type="signal peptide" evidence="13">
    <location>
        <begin position="1"/>
        <end position="19"/>
    </location>
</feature>
<dbReference type="AlphaFoldDB" id="A0AA36HRA3"/>
<dbReference type="EMBL" id="CAUJNA010000221">
    <property type="protein sequence ID" value="CAJ1373880.1"/>
    <property type="molecule type" value="Genomic_DNA"/>
</dbReference>
<feature type="domain" description="CHHC U11-48K-type" evidence="15">
    <location>
        <begin position="86"/>
        <end position="107"/>
    </location>
</feature>
<dbReference type="InterPro" id="IPR007871">
    <property type="entry name" value="Methyltransferase_TRM13"/>
</dbReference>
<comment type="similarity">
    <text evidence="1 12">Belongs to the methyltransferase TRM13 family.</text>
</comment>
<keyword evidence="3 12" id="KW-0808">Transferase</keyword>
<organism evidence="16 17">
    <name type="scientific">Effrenium voratum</name>
    <dbReference type="NCBI Taxonomy" id="2562239"/>
    <lineage>
        <taxon>Eukaryota</taxon>
        <taxon>Sar</taxon>
        <taxon>Alveolata</taxon>
        <taxon>Dinophyceae</taxon>
        <taxon>Suessiales</taxon>
        <taxon>Symbiodiniaceae</taxon>
        <taxon>Effrenium</taxon>
    </lineage>
</organism>
<dbReference type="InterPro" id="IPR039044">
    <property type="entry name" value="Trm13"/>
</dbReference>
<dbReference type="InterPro" id="IPR029063">
    <property type="entry name" value="SAM-dependent_MTases_sf"/>
</dbReference>
<keyword evidence="2 12" id="KW-0489">Methyltransferase</keyword>
<dbReference type="InterPro" id="IPR022776">
    <property type="entry name" value="TRM13/UPF0224_CHHC_Znf_dom"/>
</dbReference>
<evidence type="ECO:0000256" key="11">
    <source>
        <dbReference type="ARBA" id="ARBA00049393"/>
    </source>
</evidence>
<comment type="function">
    <text evidence="12">tRNA methylase which 2'-O-methylates cytidine(4) in tRNA(Pro) and tRNA(Gly)(GCC), and adenosine(4) in tRNA(His).</text>
</comment>
<evidence type="ECO:0000259" key="14">
    <source>
        <dbReference type="Pfam" id="PF05206"/>
    </source>
</evidence>
<accession>A0AA36HRA3</accession>
<keyword evidence="7 12" id="KW-0863">Zinc-finger</keyword>
<dbReference type="GO" id="GO:0030488">
    <property type="term" value="P:tRNA methylation"/>
    <property type="evidence" value="ECO:0007669"/>
    <property type="project" value="InterPro"/>
</dbReference>
<feature type="chain" id="PRO_5041248618" description="tRNA:m(4)X modification enzyme TRM13" evidence="13">
    <location>
        <begin position="20"/>
        <end position="440"/>
    </location>
</feature>
<evidence type="ECO:0000256" key="7">
    <source>
        <dbReference type="ARBA" id="ARBA00022771"/>
    </source>
</evidence>
<protein>
    <recommendedName>
        <fullName evidence="12">tRNA:m(4)X modification enzyme TRM13</fullName>
        <ecNumber evidence="12">2.1.1.225</ecNumber>
    </recommendedName>
</protein>
<evidence type="ECO:0000256" key="3">
    <source>
        <dbReference type="ARBA" id="ARBA00022679"/>
    </source>
</evidence>
<keyword evidence="17" id="KW-1185">Reference proteome</keyword>
<dbReference type="EC" id="2.1.1.225" evidence="12"/>
<evidence type="ECO:0000313" key="17">
    <source>
        <dbReference type="Proteomes" id="UP001178507"/>
    </source>
</evidence>
<dbReference type="PANTHER" id="PTHR12998:SF0">
    <property type="entry name" value="TRNA:M(4)X MODIFICATION ENZYME TRM13 HOMOLOG"/>
    <property type="match status" value="1"/>
</dbReference>
<dbReference type="Proteomes" id="UP001178507">
    <property type="component" value="Unassembled WGS sequence"/>
</dbReference>
<name>A0AA36HRA3_9DINO</name>
<dbReference type="Pfam" id="PF05206">
    <property type="entry name" value="TRM13"/>
    <property type="match status" value="1"/>
</dbReference>
<evidence type="ECO:0000256" key="10">
    <source>
        <dbReference type="ARBA" id="ARBA00048635"/>
    </source>
</evidence>
<evidence type="ECO:0000313" key="16">
    <source>
        <dbReference type="EMBL" id="CAJ1373880.1"/>
    </source>
</evidence>
<comment type="caution">
    <text evidence="16">The sequence shown here is derived from an EMBL/GenBank/DDBJ whole genome shotgun (WGS) entry which is preliminary data.</text>
</comment>
<feature type="domain" description="Methyltransferase TRM13" evidence="14">
    <location>
        <begin position="197"/>
        <end position="402"/>
    </location>
</feature>
<dbReference type="PANTHER" id="PTHR12998">
    <property type="entry name" value="TRNA:M(4)X MODIFICATION ENZYME TRM13 HOMOLOG"/>
    <property type="match status" value="1"/>
</dbReference>
<keyword evidence="13" id="KW-0732">Signal</keyword>
<reference evidence="16" key="1">
    <citation type="submission" date="2023-08" db="EMBL/GenBank/DDBJ databases">
        <authorList>
            <person name="Chen Y."/>
            <person name="Shah S."/>
            <person name="Dougan E. K."/>
            <person name="Thang M."/>
            <person name="Chan C."/>
        </authorList>
    </citation>
    <scope>NUCLEOTIDE SEQUENCE</scope>
</reference>
<keyword evidence="6 12" id="KW-0479">Metal-binding</keyword>
<keyword evidence="8 12" id="KW-0862">Zinc</keyword>
<keyword evidence="4 12" id="KW-0949">S-adenosyl-L-methionine</keyword>
<dbReference type="GO" id="GO:0008270">
    <property type="term" value="F:zinc ion binding"/>
    <property type="evidence" value="ECO:0007669"/>
    <property type="project" value="UniProtKB-KW"/>
</dbReference>
<evidence type="ECO:0000256" key="13">
    <source>
        <dbReference type="SAM" id="SignalP"/>
    </source>
</evidence>
<evidence type="ECO:0000259" key="15">
    <source>
        <dbReference type="Pfam" id="PF05253"/>
    </source>
</evidence>
<evidence type="ECO:0000256" key="1">
    <source>
        <dbReference type="ARBA" id="ARBA00005265"/>
    </source>
</evidence>